<feature type="region of interest" description="Disordered" evidence="1">
    <location>
        <begin position="251"/>
        <end position="271"/>
    </location>
</feature>
<dbReference type="GO" id="GO:0005737">
    <property type="term" value="C:cytoplasm"/>
    <property type="evidence" value="ECO:0007669"/>
    <property type="project" value="Ensembl"/>
</dbReference>
<keyword evidence="3" id="KW-1185">Reference proteome</keyword>
<reference evidence="2" key="2">
    <citation type="submission" date="2025-08" db="UniProtKB">
        <authorList>
            <consortium name="Ensembl"/>
        </authorList>
    </citation>
    <scope>IDENTIFICATION</scope>
    <source>
        <strain evidence="2">Isolate ISIS603380</strain>
    </source>
</reference>
<accession>G3TR74</accession>
<dbReference type="InterPro" id="IPR009003">
    <property type="entry name" value="Peptidase_S1_PA"/>
</dbReference>
<dbReference type="OMA" id="LCDIKQK"/>
<feature type="compositionally biased region" description="Basic and acidic residues" evidence="1">
    <location>
        <begin position="22"/>
        <end position="37"/>
    </location>
</feature>
<dbReference type="Pfam" id="PF13365">
    <property type="entry name" value="Trypsin_2"/>
    <property type="match status" value="1"/>
</dbReference>
<name>G3TR74_LOXAF</name>
<feature type="region of interest" description="Disordered" evidence="1">
    <location>
        <begin position="649"/>
        <end position="672"/>
    </location>
</feature>
<evidence type="ECO:0000256" key="1">
    <source>
        <dbReference type="SAM" id="MobiDB-lite"/>
    </source>
</evidence>
<feature type="region of interest" description="Disordered" evidence="1">
    <location>
        <begin position="1"/>
        <end position="37"/>
    </location>
</feature>
<dbReference type="InterPro" id="IPR043504">
    <property type="entry name" value="Peptidase_S1_PA_chymotrypsin"/>
</dbReference>
<protein>
    <submittedName>
        <fullName evidence="2">FAM111 trypsin like peptidase B</fullName>
    </submittedName>
</protein>
<dbReference type="GeneTree" id="ENSGT00390000005182"/>
<dbReference type="FunCoup" id="G3TR74">
    <property type="interactions" value="128"/>
</dbReference>
<gene>
    <name evidence="2" type="primary">FAM111B</name>
</gene>
<dbReference type="InParanoid" id="G3TR74"/>
<dbReference type="eggNOG" id="ENOG502QTFX">
    <property type="taxonomic scope" value="Eukaryota"/>
</dbReference>
<reference evidence="2" key="3">
    <citation type="submission" date="2025-09" db="UniProtKB">
        <authorList>
            <consortium name="Ensembl"/>
        </authorList>
    </citation>
    <scope>IDENTIFICATION</scope>
    <source>
        <strain evidence="2">Isolate ISIS603380</strain>
    </source>
</reference>
<dbReference type="GO" id="GO:0000785">
    <property type="term" value="C:chromatin"/>
    <property type="evidence" value="ECO:0007669"/>
    <property type="project" value="TreeGrafter"/>
</dbReference>
<dbReference type="GO" id="GO:0006260">
    <property type="term" value="P:DNA replication"/>
    <property type="evidence" value="ECO:0007669"/>
    <property type="project" value="TreeGrafter"/>
</dbReference>
<dbReference type="Proteomes" id="UP000007646">
    <property type="component" value="Unassembled WGS sequence"/>
</dbReference>
<organism evidence="2 3">
    <name type="scientific">Loxodonta africana</name>
    <name type="common">African elephant</name>
    <dbReference type="NCBI Taxonomy" id="9785"/>
    <lineage>
        <taxon>Eukaryota</taxon>
        <taxon>Metazoa</taxon>
        <taxon>Chordata</taxon>
        <taxon>Craniata</taxon>
        <taxon>Vertebrata</taxon>
        <taxon>Euteleostomi</taxon>
        <taxon>Mammalia</taxon>
        <taxon>Eutheria</taxon>
        <taxon>Afrotheria</taxon>
        <taxon>Proboscidea</taxon>
        <taxon>Elephantidae</taxon>
        <taxon>Loxodonta</taxon>
    </lineage>
</organism>
<evidence type="ECO:0000313" key="3">
    <source>
        <dbReference type="Proteomes" id="UP000007646"/>
    </source>
</evidence>
<feature type="compositionally biased region" description="Polar residues" evidence="1">
    <location>
        <begin position="1"/>
        <end position="14"/>
    </location>
</feature>
<sequence>KDAVMKQTSSNTPEGPSLPDVPECRSTSELRNDVSKRETAPKISNLNFTIKKQCHFTFTLNESSRKLDLCVLNAYGKPNESIFSALKANDTFKKRMENHSNKNIIVYGEKEIDGYINLGMPLKCLPRDSHFRVTFGERNSNQQEGGQILRHCEDPNIECILFHVVAVGKSIKKILKVKELHVKGGTLCIYALKGETIKEALCKDGRFRSDLNELEWKLMEGHKNIHEKESPVEEVSRKVLEMHIFRGGPVKDNTRENPGWKKDNREKKIQSQSLRHDIEGKNHGTQSILCHHSSDEEYGELNSQRPGLCRQHTINQDIQEDATNLWLKNFQKLNTIMQRYPNFNEAPLWLGEYFREEQKQGKVTPSEQFKVYEKNFGKETANSNSVATYECLIPLSKSVGFITWNNNGNTGNATGFHLKGGYILTCLHVVYHIVGEDTHPNKWPDIISNCAELTFTYEKFCPTRSDWFSFEPWCEVYDGTLDYVILKLKENGNAFPPDLYRQIDPHPSSGLVYLIGHPEGNIKKIDDCAVVPVSQRLRKYPVCQDGRIESSVVTNNACPMFTKRSFQSELWSTDILSYDTCFSSGSSGSPVFTESGKLVAVHAFGHFYGHVNKAYALIEFGYSMCSIICDIQQKNESFYKFLVRKENENHNEEKNEKQGSLSQDHQIEPMEW</sequence>
<dbReference type="GO" id="GO:0008236">
    <property type="term" value="F:serine-type peptidase activity"/>
    <property type="evidence" value="ECO:0007669"/>
    <property type="project" value="Ensembl"/>
</dbReference>
<dbReference type="GO" id="GO:0005652">
    <property type="term" value="C:nuclear lamina"/>
    <property type="evidence" value="ECO:0007669"/>
    <property type="project" value="Ensembl"/>
</dbReference>
<dbReference type="AlphaFoldDB" id="G3TR74"/>
<dbReference type="PANTHER" id="PTHR14389:SF4">
    <property type="entry name" value="SERINE PROTEASE FAM111B"/>
    <property type="match status" value="1"/>
</dbReference>
<feature type="compositionally biased region" description="Basic and acidic residues" evidence="1">
    <location>
        <begin position="252"/>
        <end position="271"/>
    </location>
</feature>
<reference evidence="2 3" key="1">
    <citation type="submission" date="2009-06" db="EMBL/GenBank/DDBJ databases">
        <title>The Genome Sequence of Loxodonta africana (African elephant).</title>
        <authorList>
            <person name="Di Palma F."/>
            <person name="Heiman D."/>
            <person name="Young S."/>
            <person name="Johnson J."/>
            <person name="Lander E.S."/>
            <person name="Lindblad-Toh K."/>
        </authorList>
    </citation>
    <scope>NUCLEOTIDE SEQUENCE [LARGE SCALE GENOMIC DNA]</scope>
    <source>
        <strain evidence="2 3">Isolate ISIS603380</strain>
    </source>
</reference>
<dbReference type="Ensembl" id="ENSLAFT00000010460.4">
    <property type="protein sequence ID" value="ENSLAFP00000018082.1"/>
    <property type="gene ID" value="ENSLAFG00000010460.4"/>
</dbReference>
<evidence type="ECO:0000313" key="2">
    <source>
        <dbReference type="Ensembl" id="ENSLAFP00000018082.1"/>
    </source>
</evidence>
<dbReference type="STRING" id="9785.ENSLAFP00000018082"/>
<proteinExistence type="predicted"/>
<dbReference type="SUPFAM" id="SSF50494">
    <property type="entry name" value="Trypsin-like serine proteases"/>
    <property type="match status" value="1"/>
</dbReference>
<dbReference type="Gene3D" id="2.40.10.10">
    <property type="entry name" value="Trypsin-like serine proteases"/>
    <property type="match status" value="2"/>
</dbReference>
<dbReference type="HOGENOM" id="CLU_022719_0_0_1"/>
<dbReference type="PANTHER" id="PTHR14389">
    <property type="entry name" value="SI:CH1073-475A24.1"/>
    <property type="match status" value="1"/>
</dbReference>